<feature type="active site" description="Proton acceptor" evidence="4">
    <location>
        <position position="183"/>
    </location>
</feature>
<dbReference type="AlphaFoldDB" id="A0A1M4ZE21"/>
<dbReference type="Proteomes" id="UP000184035">
    <property type="component" value="Unassembled WGS sequence"/>
</dbReference>
<organism evidence="6 7">
    <name type="scientific">Clostridium fallax</name>
    <dbReference type="NCBI Taxonomy" id="1533"/>
    <lineage>
        <taxon>Bacteria</taxon>
        <taxon>Bacillati</taxon>
        <taxon>Bacillota</taxon>
        <taxon>Clostridia</taxon>
        <taxon>Eubacteriales</taxon>
        <taxon>Clostridiaceae</taxon>
        <taxon>Clostridium</taxon>
    </lineage>
</organism>
<name>A0A1M4ZE21_9CLOT</name>
<dbReference type="InterPro" id="IPR002641">
    <property type="entry name" value="PNPLA_dom"/>
</dbReference>
<feature type="domain" description="PNPLA" evidence="5">
    <location>
        <begin position="5"/>
        <end position="196"/>
    </location>
</feature>
<reference evidence="6 7" key="1">
    <citation type="submission" date="2016-11" db="EMBL/GenBank/DDBJ databases">
        <authorList>
            <person name="Jaros S."/>
            <person name="Januszkiewicz K."/>
            <person name="Wedrychowicz H."/>
        </authorList>
    </citation>
    <scope>NUCLEOTIDE SEQUENCE [LARGE SCALE GENOMIC DNA]</scope>
    <source>
        <strain evidence="6 7">DSM 2631</strain>
    </source>
</reference>
<dbReference type="PANTHER" id="PTHR14226">
    <property type="entry name" value="NEUROPATHY TARGET ESTERASE/SWISS CHEESE D.MELANOGASTER"/>
    <property type="match status" value="1"/>
</dbReference>
<dbReference type="Gene3D" id="3.40.1090.10">
    <property type="entry name" value="Cytosolic phospholipase A2 catalytic domain"/>
    <property type="match status" value="1"/>
</dbReference>
<evidence type="ECO:0000313" key="6">
    <source>
        <dbReference type="EMBL" id="SHF16032.1"/>
    </source>
</evidence>
<feature type="short sequence motif" description="GXSXG" evidence="4">
    <location>
        <begin position="38"/>
        <end position="42"/>
    </location>
</feature>
<dbReference type="EMBL" id="FQVM01000043">
    <property type="protein sequence ID" value="SHF16032.1"/>
    <property type="molecule type" value="Genomic_DNA"/>
</dbReference>
<dbReference type="PROSITE" id="PS51635">
    <property type="entry name" value="PNPLA"/>
    <property type="match status" value="1"/>
</dbReference>
<protein>
    <submittedName>
        <fullName evidence="6">NTE family protein</fullName>
    </submittedName>
</protein>
<evidence type="ECO:0000256" key="2">
    <source>
        <dbReference type="ARBA" id="ARBA00022963"/>
    </source>
</evidence>
<dbReference type="GO" id="GO:0016042">
    <property type="term" value="P:lipid catabolic process"/>
    <property type="evidence" value="ECO:0007669"/>
    <property type="project" value="UniProtKB-UniRule"/>
</dbReference>
<keyword evidence="1 4" id="KW-0378">Hydrolase</keyword>
<dbReference type="STRING" id="1533.SAMN05443638_1433"/>
<dbReference type="GO" id="GO:0016787">
    <property type="term" value="F:hydrolase activity"/>
    <property type="evidence" value="ECO:0007669"/>
    <property type="project" value="UniProtKB-UniRule"/>
</dbReference>
<keyword evidence="2 4" id="KW-0442">Lipid degradation</keyword>
<dbReference type="InterPro" id="IPR050301">
    <property type="entry name" value="NTE"/>
</dbReference>
<evidence type="ECO:0000256" key="1">
    <source>
        <dbReference type="ARBA" id="ARBA00022801"/>
    </source>
</evidence>
<keyword evidence="7" id="KW-1185">Reference proteome</keyword>
<gene>
    <name evidence="6" type="ORF">SAMN05443638_1433</name>
</gene>
<dbReference type="InterPro" id="IPR016035">
    <property type="entry name" value="Acyl_Trfase/lysoPLipase"/>
</dbReference>
<feature type="short sequence motif" description="DGA/G" evidence="4">
    <location>
        <begin position="183"/>
        <end position="185"/>
    </location>
</feature>
<evidence type="ECO:0000256" key="3">
    <source>
        <dbReference type="ARBA" id="ARBA00023098"/>
    </source>
</evidence>
<evidence type="ECO:0000313" key="7">
    <source>
        <dbReference type="Proteomes" id="UP000184035"/>
    </source>
</evidence>
<dbReference type="RefSeq" id="WP_072897796.1">
    <property type="nucleotide sequence ID" value="NZ_FQVM01000043.1"/>
</dbReference>
<evidence type="ECO:0000259" key="5">
    <source>
        <dbReference type="PROSITE" id="PS51635"/>
    </source>
</evidence>
<feature type="active site" description="Nucleophile" evidence="4">
    <location>
        <position position="40"/>
    </location>
</feature>
<proteinExistence type="predicted"/>
<keyword evidence="3 4" id="KW-0443">Lipid metabolism</keyword>
<feature type="short sequence motif" description="GXGXXG" evidence="4">
    <location>
        <begin position="9"/>
        <end position="14"/>
    </location>
</feature>
<dbReference type="PANTHER" id="PTHR14226:SF29">
    <property type="entry name" value="NEUROPATHY TARGET ESTERASE SWS"/>
    <property type="match status" value="1"/>
</dbReference>
<dbReference type="OrthoDB" id="9770965at2"/>
<evidence type="ECO:0000256" key="4">
    <source>
        <dbReference type="PROSITE-ProRule" id="PRU01161"/>
    </source>
</evidence>
<dbReference type="SUPFAM" id="SSF52151">
    <property type="entry name" value="FabD/lysophospholipase-like"/>
    <property type="match status" value="1"/>
</dbReference>
<dbReference type="Pfam" id="PF01734">
    <property type="entry name" value="Patatin"/>
    <property type="match status" value="1"/>
</dbReference>
<accession>A0A1M4ZE21</accession>
<sequence>MKLGLVLAGGGGRGAYQIGVWEALKELGVDKYIEGVSGTSIGALNAILFLQGDIDIAKEAWMDISVEKILPTDNLDLMTRGVLLAIGSKKLNFVKKYMPRTLEKGNISRKGLIDILDKYIDFNTIINNNKSFYVACSELPQIRPRYFKLNNKSEDEIRNILLATSAIPIIYESEKVNEYKYLDGGITDNIPIQPLYGEGYDPIIVVHLCKNSFIERDCFPNSEIIEIKPKYMDDSVSETLDFTKEGARRRFDQGYNDCINLFHPIMNIARYQMQKAPMEAINNLGKKIKEKSFRFRNIFKR</sequence>